<protein>
    <submittedName>
        <fullName evidence="2">Uncharacterized protein</fullName>
    </submittedName>
</protein>
<evidence type="ECO:0000256" key="1">
    <source>
        <dbReference type="SAM" id="MobiDB-lite"/>
    </source>
</evidence>
<proteinExistence type="predicted"/>
<evidence type="ECO:0000313" key="2">
    <source>
        <dbReference type="EMBL" id="KAK1763872.1"/>
    </source>
</evidence>
<dbReference type="EMBL" id="MU839024">
    <property type="protein sequence ID" value="KAK1763872.1"/>
    <property type="molecule type" value="Genomic_DNA"/>
</dbReference>
<dbReference type="Proteomes" id="UP001244011">
    <property type="component" value="Unassembled WGS sequence"/>
</dbReference>
<accession>A0AAJ0FE30</accession>
<sequence length="194" mass="20233">MVGWHAAGPTYIVPVESVCDNRSLSAYDFGLEAADRLFLTLPTRVDSHLSWDLLAVFTSQEPDRYAALSAAGFPVLDSEAAATRLLAEGKAGIEPVAYTAMTGLRFSDGTTADADAVVRCVHGVRRQGPLGGGGEGGAAGVNETGTGNGGGDPEASNDNLFGLRDSAARLDATWGVDSEGEIRGLWKGHLRLEN</sequence>
<gene>
    <name evidence="2" type="ORF">QBC33DRAFT_562452</name>
</gene>
<dbReference type="RefSeq" id="XP_060280085.1">
    <property type="nucleotide sequence ID" value="XM_060430210.1"/>
</dbReference>
<feature type="compositionally biased region" description="Gly residues" evidence="1">
    <location>
        <begin position="129"/>
        <end position="139"/>
    </location>
</feature>
<keyword evidence="3" id="KW-1185">Reference proteome</keyword>
<dbReference type="GeneID" id="85313397"/>
<name>A0AAJ0FE30_9PEZI</name>
<evidence type="ECO:0000313" key="3">
    <source>
        <dbReference type="Proteomes" id="UP001244011"/>
    </source>
</evidence>
<organism evidence="2 3">
    <name type="scientific">Phialemonium atrogriseum</name>
    <dbReference type="NCBI Taxonomy" id="1093897"/>
    <lineage>
        <taxon>Eukaryota</taxon>
        <taxon>Fungi</taxon>
        <taxon>Dikarya</taxon>
        <taxon>Ascomycota</taxon>
        <taxon>Pezizomycotina</taxon>
        <taxon>Sordariomycetes</taxon>
        <taxon>Sordariomycetidae</taxon>
        <taxon>Cephalothecales</taxon>
        <taxon>Cephalothecaceae</taxon>
        <taxon>Phialemonium</taxon>
    </lineage>
</organism>
<feature type="region of interest" description="Disordered" evidence="1">
    <location>
        <begin position="129"/>
        <end position="160"/>
    </location>
</feature>
<reference evidence="2" key="1">
    <citation type="submission" date="2023-06" db="EMBL/GenBank/DDBJ databases">
        <title>Genome-scale phylogeny and comparative genomics of the fungal order Sordariales.</title>
        <authorList>
            <consortium name="Lawrence Berkeley National Laboratory"/>
            <person name="Hensen N."/>
            <person name="Bonometti L."/>
            <person name="Westerberg I."/>
            <person name="Brannstrom I.O."/>
            <person name="Guillou S."/>
            <person name="Cros-Aarteil S."/>
            <person name="Calhoun S."/>
            <person name="Haridas S."/>
            <person name="Kuo A."/>
            <person name="Mondo S."/>
            <person name="Pangilinan J."/>
            <person name="Riley R."/>
            <person name="Labutti K."/>
            <person name="Andreopoulos B."/>
            <person name="Lipzen A."/>
            <person name="Chen C."/>
            <person name="Yanf M."/>
            <person name="Daum C."/>
            <person name="Ng V."/>
            <person name="Clum A."/>
            <person name="Steindorff A."/>
            <person name="Ohm R."/>
            <person name="Martin F."/>
            <person name="Silar P."/>
            <person name="Natvig D."/>
            <person name="Lalanne C."/>
            <person name="Gautier V."/>
            <person name="Ament-Velasquez S.L."/>
            <person name="Kruys A."/>
            <person name="Hutchinson M.I."/>
            <person name="Powell A.J."/>
            <person name="Barry K."/>
            <person name="Miller A.N."/>
            <person name="Grigoriev I.V."/>
            <person name="Debuchy R."/>
            <person name="Gladieux P."/>
            <person name="Thoren M.H."/>
            <person name="Johannesson H."/>
        </authorList>
    </citation>
    <scope>NUCLEOTIDE SEQUENCE</scope>
    <source>
        <strain evidence="2">8032-3</strain>
    </source>
</reference>
<comment type="caution">
    <text evidence="2">The sequence shown here is derived from an EMBL/GenBank/DDBJ whole genome shotgun (WGS) entry which is preliminary data.</text>
</comment>
<dbReference type="AlphaFoldDB" id="A0AAJ0FE30"/>